<name>A0A8B8BIX4_CRAVI</name>
<dbReference type="Proteomes" id="UP000694844">
    <property type="component" value="Chromosome 8"/>
</dbReference>
<feature type="transmembrane region" description="Helical" evidence="1">
    <location>
        <begin position="184"/>
        <end position="207"/>
    </location>
</feature>
<reference evidence="3" key="1">
    <citation type="submission" date="2025-08" db="UniProtKB">
        <authorList>
            <consortium name="RefSeq"/>
        </authorList>
    </citation>
    <scope>IDENTIFICATION</scope>
    <source>
        <tissue evidence="3">Whole sample</tissue>
    </source>
</reference>
<dbReference type="GeneID" id="111110525"/>
<proteinExistence type="predicted"/>
<organism evidence="2 3">
    <name type="scientific">Crassostrea virginica</name>
    <name type="common">Eastern oyster</name>
    <dbReference type="NCBI Taxonomy" id="6565"/>
    <lineage>
        <taxon>Eukaryota</taxon>
        <taxon>Metazoa</taxon>
        <taxon>Spiralia</taxon>
        <taxon>Lophotrochozoa</taxon>
        <taxon>Mollusca</taxon>
        <taxon>Bivalvia</taxon>
        <taxon>Autobranchia</taxon>
        <taxon>Pteriomorphia</taxon>
        <taxon>Ostreida</taxon>
        <taxon>Ostreoidea</taxon>
        <taxon>Ostreidae</taxon>
        <taxon>Crassostrea</taxon>
    </lineage>
</organism>
<protein>
    <submittedName>
        <fullName evidence="3">Uncharacterized protein LOC111110525</fullName>
    </submittedName>
</protein>
<dbReference type="RefSeq" id="XP_022302779.1">
    <property type="nucleotide sequence ID" value="XM_022447071.1"/>
</dbReference>
<accession>A0A8B8BIX4</accession>
<evidence type="ECO:0000313" key="2">
    <source>
        <dbReference type="Proteomes" id="UP000694844"/>
    </source>
</evidence>
<evidence type="ECO:0000256" key="1">
    <source>
        <dbReference type="SAM" id="Phobius"/>
    </source>
</evidence>
<sequence length="243" mass="27734">MFLRKGNNHFFIFLSIPNMLDILAKTVAEYDFDVYPVDTCPLSKQGWDMRSNKLKCNKTHGYHCVPNKHLTSLTEFCYPKGVRIPFEHGNCLELAGRGTLNQVSCKGTFSNGCPETFYFSQDLYKHPKCLAINTELRCFDADVECIYYRMLENRTEKVNTNTTVNNGKEDADYGKRVNECASPIATILGVLLGLMMFINLCLVFYLIDKKKQEKRGVNEMQPDKLKMHIGEEHALTNDNDAGC</sequence>
<keyword evidence="1" id="KW-0472">Membrane</keyword>
<keyword evidence="1" id="KW-1133">Transmembrane helix</keyword>
<keyword evidence="1" id="KW-0812">Transmembrane</keyword>
<dbReference type="KEGG" id="cvn:111110525"/>
<evidence type="ECO:0000313" key="3">
    <source>
        <dbReference type="RefSeq" id="XP_022302779.1"/>
    </source>
</evidence>
<gene>
    <name evidence="3" type="primary">LOC111110525</name>
</gene>
<dbReference type="OrthoDB" id="6156851at2759"/>
<keyword evidence="2" id="KW-1185">Reference proteome</keyword>
<dbReference type="AlphaFoldDB" id="A0A8B8BIX4"/>